<proteinExistence type="predicted"/>
<reference evidence="1 2" key="1">
    <citation type="journal article" date="2020" name="BMC Genomics">
        <title>Intraspecific diversification of the crop wild relative Brassica cretica Lam. using demographic model selection.</title>
        <authorList>
            <person name="Kioukis A."/>
            <person name="Michalopoulou V.A."/>
            <person name="Briers L."/>
            <person name="Pirintsos S."/>
            <person name="Studholme D.J."/>
            <person name="Pavlidis P."/>
            <person name="Sarris P.F."/>
        </authorList>
    </citation>
    <scope>NUCLEOTIDE SEQUENCE [LARGE SCALE GENOMIC DNA]</scope>
    <source>
        <strain evidence="2">cv. PFS-1207/04</strain>
    </source>
</reference>
<sequence>MFNSLVIMRGLFVRRNGRARGRLLSRELWKTRVDDYVFEKEMELMKGGMKDHARAEALIPPIDGRIQGFWDPIPVSSDTVETTTEFSGDCEEMDHPADAFGASLSGNFYFEP</sequence>
<dbReference type="EMBL" id="QGKV02002055">
    <property type="protein sequence ID" value="KAF3494187.1"/>
    <property type="molecule type" value="Genomic_DNA"/>
</dbReference>
<keyword evidence="2" id="KW-1185">Reference proteome</keyword>
<protein>
    <submittedName>
        <fullName evidence="1">Uncharacterized protein</fullName>
    </submittedName>
</protein>
<dbReference type="Proteomes" id="UP000266723">
    <property type="component" value="Unassembled WGS sequence"/>
</dbReference>
<accession>A0ABQ7A918</accession>
<gene>
    <name evidence="1" type="ORF">DY000_02053148</name>
</gene>
<comment type="caution">
    <text evidence="1">The sequence shown here is derived from an EMBL/GenBank/DDBJ whole genome shotgun (WGS) entry which is preliminary data.</text>
</comment>
<evidence type="ECO:0000313" key="1">
    <source>
        <dbReference type="EMBL" id="KAF3494187.1"/>
    </source>
</evidence>
<name>A0ABQ7A918_BRACR</name>
<evidence type="ECO:0000313" key="2">
    <source>
        <dbReference type="Proteomes" id="UP000266723"/>
    </source>
</evidence>
<organism evidence="1 2">
    <name type="scientific">Brassica cretica</name>
    <name type="common">Mustard</name>
    <dbReference type="NCBI Taxonomy" id="69181"/>
    <lineage>
        <taxon>Eukaryota</taxon>
        <taxon>Viridiplantae</taxon>
        <taxon>Streptophyta</taxon>
        <taxon>Embryophyta</taxon>
        <taxon>Tracheophyta</taxon>
        <taxon>Spermatophyta</taxon>
        <taxon>Magnoliopsida</taxon>
        <taxon>eudicotyledons</taxon>
        <taxon>Gunneridae</taxon>
        <taxon>Pentapetalae</taxon>
        <taxon>rosids</taxon>
        <taxon>malvids</taxon>
        <taxon>Brassicales</taxon>
        <taxon>Brassicaceae</taxon>
        <taxon>Brassiceae</taxon>
        <taxon>Brassica</taxon>
    </lineage>
</organism>